<dbReference type="PANTHER" id="PTHR31600">
    <property type="entry name" value="TINY MACROCYSTS PROTEIN B-RELATED"/>
    <property type="match status" value="1"/>
</dbReference>
<keyword evidence="11" id="KW-1185">Reference proteome</keyword>
<feature type="compositionally biased region" description="Low complexity" evidence="7">
    <location>
        <begin position="1938"/>
        <end position="1947"/>
    </location>
</feature>
<sequence length="3115" mass="328309">MVSKVLDGDEGSSISGSSRSSRQKHDVLPSDGQGGDGADEVEKGRPLETGLFGVLYTLSKERVDDSRAIATAKMLLDFLQQLVMLLGTQYGWFPWFTTWTASLTWMWEGLSYLDFAAKLSDVSYVLYEVALYGIGGLLALSLALCAYVGYCFRRHRFTYVWPVWFLRVVVSVFLQTFYVSAMGIFFVNINCHWLAPAGSEHHRGYMDNYPTLNCAEWPYVFNMVVAILLAFIFSAIVFVSTMADFEMDPRSEGLLAASHPKVEVINLGAKTVFLLASAILVVDIPKLQAIIFAFAMGVQFYTTVRWVPFMVSWVNHFRAGFNLCNTWVSVMMIVLRYTPSAKDPNGKSAERLTLITIAGLPCFMVVGVLVSYLRLRVGTRVAIRAFHSATPAVKPKDIYKFIDVHEVEVVARVCRQRGPERDTDDPEALKLAERVLKSGIALFPTKAYAHILYSNFLIEVSSLYQAGQSQLMSAKKLEPDWVERFAIFVREQQHMQRAHTSTTGESAVDLVSYVEFQRNYRLLVRATQRALASQQAFWKLLLRHKVHLTSLTAAFRSIENAQDLAIRTYRSVLERYPNSVKLLRSYARFQEAVLNNPWRAQQIYEKADQLEEQQASVQDNILLGNDRLFSQQMDTKKSAVAVINSSGIIQMTNKPLQKLFGYKASELEGQNVSILMPAPFSNRHNGYLAAYIATGQAKVIDTGCEVVALHRRRHVFPIKLAVSKLSGQGADSQFLGVIQPVASTPNTVRVWLMTSGMTLCVDELFEDMFGTSIPNCIGRPFKDLVLEQDELAGIFAEVGASGGTFTAVSRGLHIVHKYAGPIPVHLTVSPGGTPDEPLLLVSIVLRTAAGKGSGAAGAIGAVAASGGTGTGIGPLMVLDRYGGMVFANAAMSNLLGYAHKSFLLLRLEALVPEHYQALHACGVQELMRSRSRFACRAGQTIFMCSSNRALVPVRLSISHKAEGEDSGLLSVVQVAKCSVAAGLAERRVQFEVDWAGCITCVASQSGDTVSRVLSARAGVGGTATMAAVPSTRVNPGSAPTAAGGPVSPTNSARGASHSSAASAIGIGARVAGATAAAHTHLFGVPPEHFTGCNLFKLVPELGALAPDEDLQDDILEELRLMSLQRLSPVFLRATLLPAVAAETATQRAKDAAAAAAEEALALQQTMPGDTAGQPHHSSEITVQSAVQAPQLSEAHGSLNRSGAFSSTDVNVVAAAAEAVAAPPAEPVDVRATSRRPVNAFSSVAAAAIAAAASGAGPGPARSSLEAPIDAQHGPQHMTSMALAAAGALGAVKDFSHWRNRARTKAAGNRVTAATLAPRPVILEIDGTSGDANLVVSIWHPDKVASVLEVSREGDIRQAVLDELHPPGPVFGLTDTALQQYNLRELLQIPTHTSLEDYLFPIMAVATRQPGSSSRGGTSIMKRSALRSAVSIGPRATATTSRGPGTERGMVGAFSMQAGGGGRSSRRQATAQQRPQVGPARNAAMMHADGKPLHIVVQGIAKRGTNTAFYVRITLSQRTEDDGATGASTKGTLLSRLLGPGTLLATGPQRSDGGAAAEGALPQPPQAPVAVEAEGLRQPAASVTAAGISAATPAVALQQPSGAVGGTTSLQTPGCEADRDAAALASAWSSGTQATGPPGDAGVAAGRMPTITAQQPPSALKAGDAPPTQPAGGNGASADFTAIASTAAPALAIVASAALAAAPATMDKDYGRATGAAEQLYDASAEPTSSEAVRAGSDQLQPAVLSPGSAHEGESWDTGRSDAVVDTDELDAGLPEPPASVYTPAGIQPVHSTTLAQPAPAGECVMSVATDATALAVDSAAMHTAAASAVADRPHVRANQAMHASTRAATLPDNAAGNSGRRGTADQDVPQGTAMANSTAATAPAAAAAAASVATGSVWNEPATSSSKRVHTAAVQSKLGGLAAAQPASRISFNGSGGSASTSASTSAMDPVAVHDQTPTSRATSKALPAPRFSETGTSTHSGPRNYFQSLLQQRLQQGRAAVQHSHGQRTFGPGPVAEADEAPRLPSVAAHAHGLSVGGDPTESDPAAVAAQGGASALSSFAALPSLRRSRVSSIIPGGGDVGASGMVAADDYAALDELDEEEEAALAAAALGVEVQQHDAGFQRGRRLKRISHVLEQPAAQAAINRFWRHSVAVTIALLLAHTGCFAGLIFLSNQQANCMDDMDRVTSGLEAAYRVAVYTRALDTILKNEVDQFAANHTYRDFAAPVYTSAGLPVYAAEMSRQASIFEAQHFSMYADAGNTYGRGAHSGRALWDDRTYEVWTLLDATTDPPRFLRENLSLFELGNRFVMYARDIADNYRRLGPPYGNLSDSRGFRFIRDEVVPELLPGYFNVAENIIQGCVADQRLLNQVLLSLLVVEACCLCGAAVLYLLYRLVKVSKYQTSLFSVFLAIPSATVRTLTLRKLEEGEDDDDGDVADGDEDDLDAEDADAAVPGGKQAVVTLATAAPDGTVRAGSRAKLSRGFSRNLTTNRHLGAGSFSAQGKLGGVRHGAGADTLVMALSKRAGLRAAAFSAGRGAVQLPAASGALGSDAEGPGTIAGTGAPLLSTTGAAAAAAQGAPLMSLQLRSTRGRSISFRDHAPPGVASDDDGHGEGAPQRESVAPSSTQFGGSGRHQLARSGAIEAVTAGPASEATPNKTHARQPPGAELAGVHWSPPSAAAPSPEEGSPDPAGVTDGSSVVDGSDIVAELQSAAVSRQRNSLTGMLASKRLSQAVHATVSQGRSLGQRALAVAASGRRRVNRFTRQLLKRRSVMTGTNKILIANSLKDCWRLLPIVIWAILVISLYAYTYTISDWAMTPLNTVTIASFTIARNVRMVYFAHELCANNTPEAIAASKAQLNRTTALVQRDYATLLFGHRYEPPDAVGTVGMADAGYQVEGGHVGIARLGGRVGHILYSGLNPDGSRGNCLRPNASLCFRIGHPYAVPSLNGLDIAIRHSFEAAEALITAPEDQINIGNRFLDFLFKVTSNDVQIALLTVREYFDQQLHDAMSRWQAAHIGLYVATVVLFALFLVAFVRPFVRSTRDEAEHVANMLSDLPPEVDIIRLVEAALGVGDSGKPGQEEGKAEEDGVDNAGLQKDAAQMRAMSNWLDKAGTA</sequence>
<evidence type="ECO:0000256" key="5">
    <source>
        <dbReference type="ARBA" id="ARBA00022777"/>
    </source>
</evidence>
<dbReference type="Proteomes" id="UP000613740">
    <property type="component" value="Unassembled WGS sequence"/>
</dbReference>
<dbReference type="PROSITE" id="PS50112">
    <property type="entry name" value="PAS"/>
    <property type="match status" value="2"/>
</dbReference>
<dbReference type="GO" id="GO:0009881">
    <property type="term" value="F:photoreceptor activity"/>
    <property type="evidence" value="ECO:0007669"/>
    <property type="project" value="UniProtKB-KW"/>
</dbReference>
<evidence type="ECO:0000256" key="7">
    <source>
        <dbReference type="SAM" id="MobiDB-lite"/>
    </source>
</evidence>
<feature type="domain" description="PAS" evidence="9">
    <location>
        <begin position="625"/>
        <end position="677"/>
    </location>
</feature>
<feature type="compositionally biased region" description="Low complexity" evidence="7">
    <location>
        <begin position="11"/>
        <end position="20"/>
    </location>
</feature>
<evidence type="ECO:0000256" key="2">
    <source>
        <dbReference type="ARBA" id="ARBA00022606"/>
    </source>
</evidence>
<dbReference type="GO" id="GO:0006355">
    <property type="term" value="P:regulation of DNA-templated transcription"/>
    <property type="evidence" value="ECO:0007669"/>
    <property type="project" value="InterPro"/>
</dbReference>
<gene>
    <name evidence="10" type="ORF">HYH02_005592</name>
</gene>
<feature type="transmembrane region" description="Helical" evidence="8">
    <location>
        <begin position="2788"/>
        <end position="2807"/>
    </location>
</feature>
<keyword evidence="8" id="KW-1133">Transmembrane helix</keyword>
<keyword evidence="8" id="KW-0472">Membrane</keyword>
<feature type="transmembrane region" description="Helical" evidence="8">
    <location>
        <begin position="129"/>
        <end position="152"/>
    </location>
</feature>
<keyword evidence="2" id="KW-0716">Sensory transduction</keyword>
<feature type="region of interest" description="Disordered" evidence="7">
    <location>
        <begin position="1998"/>
        <end position="2020"/>
    </location>
</feature>
<feature type="region of interest" description="Disordered" evidence="7">
    <location>
        <begin position="2428"/>
        <end position="2448"/>
    </location>
</feature>
<feature type="transmembrane region" description="Helical" evidence="8">
    <location>
        <begin position="164"/>
        <end position="187"/>
    </location>
</feature>
<dbReference type="InterPro" id="IPR013767">
    <property type="entry name" value="PAS_fold"/>
</dbReference>
<dbReference type="Gene3D" id="3.30.450.20">
    <property type="entry name" value="PAS domain"/>
    <property type="match status" value="2"/>
</dbReference>
<dbReference type="GO" id="GO:0016301">
    <property type="term" value="F:kinase activity"/>
    <property type="evidence" value="ECO:0007669"/>
    <property type="project" value="UniProtKB-KW"/>
</dbReference>
<feature type="compositionally biased region" description="Low complexity" evidence="7">
    <location>
        <begin position="1466"/>
        <end position="1475"/>
    </location>
</feature>
<protein>
    <recommendedName>
        <fullName evidence="9">PAS domain-containing protein</fullName>
    </recommendedName>
</protein>
<keyword evidence="6" id="KW-0067">ATP-binding</keyword>
<dbReference type="InterPro" id="IPR057352">
    <property type="entry name" value="TPR_TmcB/C"/>
</dbReference>
<evidence type="ECO:0000256" key="4">
    <source>
        <dbReference type="ARBA" id="ARBA00022741"/>
    </source>
</evidence>
<keyword evidence="1" id="KW-0675">Receptor</keyword>
<feature type="compositionally biased region" description="Low complexity" evidence="7">
    <location>
        <begin position="2674"/>
        <end position="2692"/>
    </location>
</feature>
<feature type="transmembrane region" description="Helical" evidence="8">
    <location>
        <begin position="2371"/>
        <end position="2393"/>
    </location>
</feature>
<feature type="region of interest" description="Disordered" evidence="7">
    <location>
        <begin position="2594"/>
        <end position="2699"/>
    </location>
</feature>
<feature type="transmembrane region" description="Helical" evidence="8">
    <location>
        <begin position="3017"/>
        <end position="3035"/>
    </location>
</feature>
<feature type="transmembrane region" description="Helical" evidence="8">
    <location>
        <begin position="82"/>
        <end position="107"/>
    </location>
</feature>
<feature type="region of interest" description="Disordered" evidence="7">
    <location>
        <begin position="1933"/>
        <end position="1984"/>
    </location>
</feature>
<keyword evidence="5" id="KW-0418">Kinase</keyword>
<evidence type="ECO:0000259" key="9">
    <source>
        <dbReference type="PROSITE" id="PS50112"/>
    </source>
</evidence>
<evidence type="ECO:0000256" key="1">
    <source>
        <dbReference type="ARBA" id="ARBA00022543"/>
    </source>
</evidence>
<feature type="region of interest" description="Disordered" evidence="7">
    <location>
        <begin position="1430"/>
        <end position="1480"/>
    </location>
</feature>
<dbReference type="Pfam" id="PF00989">
    <property type="entry name" value="PAS"/>
    <property type="match status" value="1"/>
</dbReference>
<feature type="domain" description="PAS" evidence="9">
    <location>
        <begin position="874"/>
        <end position="930"/>
    </location>
</feature>
<evidence type="ECO:0000313" key="11">
    <source>
        <dbReference type="Proteomes" id="UP000613740"/>
    </source>
</evidence>
<feature type="region of interest" description="Disordered" evidence="7">
    <location>
        <begin position="1539"/>
        <end position="1563"/>
    </location>
</feature>
<dbReference type="SUPFAM" id="SSF55785">
    <property type="entry name" value="PYP-like sensor domain (PAS domain)"/>
    <property type="match status" value="2"/>
</dbReference>
<evidence type="ECO:0000256" key="6">
    <source>
        <dbReference type="ARBA" id="ARBA00022840"/>
    </source>
</evidence>
<dbReference type="OrthoDB" id="60033at2759"/>
<feature type="transmembrane region" description="Helical" evidence="8">
    <location>
        <begin position="219"/>
        <end position="243"/>
    </location>
</feature>
<dbReference type="GO" id="GO:0005524">
    <property type="term" value="F:ATP binding"/>
    <property type="evidence" value="ECO:0007669"/>
    <property type="project" value="UniProtKB-KW"/>
</dbReference>
<keyword evidence="1" id="KW-0600">Photoreceptor protein</keyword>
<feature type="region of interest" description="Disordered" evidence="7">
    <location>
        <begin position="3073"/>
        <end position="3096"/>
    </location>
</feature>
<feature type="transmembrane region" description="Helical" evidence="8">
    <location>
        <begin position="352"/>
        <end position="375"/>
    </location>
</feature>
<dbReference type="EMBL" id="JAEHOD010000014">
    <property type="protein sequence ID" value="KAG2449445.1"/>
    <property type="molecule type" value="Genomic_DNA"/>
</dbReference>
<dbReference type="FunFam" id="3.30.450.20:FF:000060">
    <property type="entry name" value="Sensor protein FixL"/>
    <property type="match status" value="1"/>
</dbReference>
<evidence type="ECO:0000256" key="3">
    <source>
        <dbReference type="ARBA" id="ARBA00022679"/>
    </source>
</evidence>
<dbReference type="InterPro" id="IPR052994">
    <property type="entry name" value="Tiny_macrocysts_regulators"/>
</dbReference>
<feature type="region of interest" description="Disordered" evidence="7">
    <location>
        <begin position="1839"/>
        <end position="1876"/>
    </location>
</feature>
<keyword evidence="4" id="KW-0547">Nucleotide-binding</keyword>
<comment type="caution">
    <text evidence="10">The sequence shown here is derived from an EMBL/GenBank/DDBJ whole genome shotgun (WGS) entry which is preliminary data.</text>
</comment>
<evidence type="ECO:0000256" key="8">
    <source>
        <dbReference type="SAM" id="Phobius"/>
    </source>
</evidence>
<organism evidence="10 11">
    <name type="scientific">Chlamydomonas schloesseri</name>
    <dbReference type="NCBI Taxonomy" id="2026947"/>
    <lineage>
        <taxon>Eukaryota</taxon>
        <taxon>Viridiplantae</taxon>
        <taxon>Chlorophyta</taxon>
        <taxon>core chlorophytes</taxon>
        <taxon>Chlorophyceae</taxon>
        <taxon>CS clade</taxon>
        <taxon>Chlamydomonadales</taxon>
        <taxon>Chlamydomonadaceae</taxon>
        <taxon>Chlamydomonas</taxon>
    </lineage>
</organism>
<feature type="region of interest" description="Disordered" evidence="7">
    <location>
        <begin position="1620"/>
        <end position="1675"/>
    </location>
</feature>
<keyword evidence="3" id="KW-0808">Transferase</keyword>
<dbReference type="NCBIfam" id="TIGR00229">
    <property type="entry name" value="sensory_box"/>
    <property type="match status" value="1"/>
</dbReference>
<dbReference type="InterPro" id="IPR000014">
    <property type="entry name" value="PAS"/>
</dbReference>
<dbReference type="InterPro" id="IPR035965">
    <property type="entry name" value="PAS-like_dom_sf"/>
</dbReference>
<keyword evidence="8" id="KW-0812">Transmembrane</keyword>
<accession>A0A835WMJ2</accession>
<dbReference type="CDD" id="cd00130">
    <property type="entry name" value="PAS"/>
    <property type="match status" value="1"/>
</dbReference>
<proteinExistence type="predicted"/>
<reference evidence="10" key="1">
    <citation type="journal article" date="2020" name="bioRxiv">
        <title>Comparative genomics of Chlamydomonas.</title>
        <authorList>
            <person name="Craig R.J."/>
            <person name="Hasan A.R."/>
            <person name="Ness R.W."/>
            <person name="Keightley P.D."/>
        </authorList>
    </citation>
    <scope>NUCLEOTIDE SEQUENCE</scope>
    <source>
        <strain evidence="10">CCAP 11/173</strain>
    </source>
</reference>
<name>A0A835WMJ2_9CHLO</name>
<feature type="region of interest" description="Disordered" evidence="7">
    <location>
        <begin position="1028"/>
        <end position="1055"/>
    </location>
</feature>
<feature type="region of interest" description="Disordered" evidence="7">
    <location>
        <begin position="1"/>
        <end position="43"/>
    </location>
</feature>
<feature type="region of interest" description="Disordered" evidence="7">
    <location>
        <begin position="1720"/>
        <end position="1758"/>
    </location>
</feature>
<dbReference type="PANTHER" id="PTHR31600:SF2">
    <property type="entry name" value="GAMETE ENRICHED GENE 10 PROTEIN-RELATED"/>
    <property type="match status" value="1"/>
</dbReference>
<evidence type="ECO:0000313" key="10">
    <source>
        <dbReference type="EMBL" id="KAG2449445.1"/>
    </source>
</evidence>
<feature type="transmembrane region" description="Helical" evidence="8">
    <location>
        <begin position="319"/>
        <end position="337"/>
    </location>
</feature>
<keyword evidence="1" id="KW-0157">Chromophore</keyword>
<dbReference type="Pfam" id="PF25474">
    <property type="entry name" value="TPR_TmcB"/>
    <property type="match status" value="1"/>
</dbReference>
<feature type="transmembrane region" description="Helical" evidence="8">
    <location>
        <begin position="2153"/>
        <end position="2173"/>
    </location>
</feature>
<dbReference type="SMART" id="SM00091">
    <property type="entry name" value="PAS"/>
    <property type="match status" value="2"/>
</dbReference>